<dbReference type="PANTHER" id="PTHR46708:SF11">
    <property type="entry name" value="RECEPTOR-TYPE TYROSINE-PROTEIN PHOSPHATASE ETA-LIKE"/>
    <property type="match status" value="1"/>
</dbReference>
<protein>
    <submittedName>
        <fullName evidence="4">Fibronectin type III domain-containing protein</fullName>
    </submittedName>
</protein>
<dbReference type="InterPro" id="IPR050991">
    <property type="entry name" value="ECM_Regulatory_Proteins"/>
</dbReference>
<gene>
    <name evidence="4" type="ORF">DdX_02245</name>
</gene>
<dbReference type="PANTHER" id="PTHR46708">
    <property type="entry name" value="TENASCIN"/>
    <property type="match status" value="1"/>
</dbReference>
<evidence type="ECO:0000313" key="5">
    <source>
        <dbReference type="Proteomes" id="UP001201812"/>
    </source>
</evidence>
<dbReference type="InterPro" id="IPR003961">
    <property type="entry name" value="FN3_dom"/>
</dbReference>
<accession>A0AAD4RC42</accession>
<dbReference type="PROSITE" id="PS50853">
    <property type="entry name" value="FN3"/>
    <property type="match status" value="4"/>
</dbReference>
<evidence type="ECO:0000256" key="1">
    <source>
        <dbReference type="ARBA" id="ARBA00022737"/>
    </source>
</evidence>
<feature type="signal peptide" evidence="2">
    <location>
        <begin position="1"/>
        <end position="25"/>
    </location>
</feature>
<dbReference type="SUPFAM" id="SSF49265">
    <property type="entry name" value="Fibronectin type III"/>
    <property type="match status" value="3"/>
</dbReference>
<feature type="domain" description="Fibronectin type-III" evidence="3">
    <location>
        <begin position="472"/>
        <end position="569"/>
    </location>
</feature>
<feature type="domain" description="Fibronectin type-III" evidence="3">
    <location>
        <begin position="152"/>
        <end position="254"/>
    </location>
</feature>
<evidence type="ECO:0000256" key="2">
    <source>
        <dbReference type="SAM" id="SignalP"/>
    </source>
</evidence>
<feature type="domain" description="Fibronectin type-III" evidence="3">
    <location>
        <begin position="259"/>
        <end position="359"/>
    </location>
</feature>
<organism evidence="4 5">
    <name type="scientific">Ditylenchus destructor</name>
    <dbReference type="NCBI Taxonomy" id="166010"/>
    <lineage>
        <taxon>Eukaryota</taxon>
        <taxon>Metazoa</taxon>
        <taxon>Ecdysozoa</taxon>
        <taxon>Nematoda</taxon>
        <taxon>Chromadorea</taxon>
        <taxon>Rhabditida</taxon>
        <taxon>Tylenchina</taxon>
        <taxon>Tylenchomorpha</taxon>
        <taxon>Sphaerularioidea</taxon>
        <taxon>Anguinidae</taxon>
        <taxon>Anguininae</taxon>
        <taxon>Ditylenchus</taxon>
    </lineage>
</organism>
<dbReference type="EMBL" id="JAKKPZ010000002">
    <property type="protein sequence ID" value="KAI1725583.1"/>
    <property type="molecule type" value="Genomic_DNA"/>
</dbReference>
<sequence>MVSANRFILFLVFFIIPHIISPIASRRLSTRNTSTQNVHSLRATYDSLLDAIFVEWEPPAYSQGDTYLVRYKITARENTYGGMDRNWRIVRASDGSNRVKLDVTGLRNSDELLVQVKPDTQLVTEWSDPMVISIAKRVQIGEIVVDEADILPPLNFTANVLDPQTVRLDWSPSPSTEYLSISQAAALYYVLNVKQLSYNTEASTMQQEIKVEANNFVLGNLLPGERYEITIRTASGPDHVSSTAAIVEISTPREDEYFEIGNLIISSRFKADGSGVVNLSWDVPPSMVGKILSYTVQYAPTRNRFGDWKEIVFPGDNPSSVVSLYDLQSDTEYGLKITTRLQTGVHTESGEFRFRTPKVPENPLSKLDVIYSSESNAVRLQWTLASYISPNQIAGYDVYVNENKDEPIDRWRHIQLNTREAVASIDGLQSSTTYFAKVNVRNLDETVHEAPSIYRFTTLDQIPVSQIAESRHPRSLAYRNVSPGRVVISWSYPTAVIDSVAGATIFYTDNERDSIELWNLVRVDNTAQKSAVLIGLQPDTVYYVRVVPVLYDGSLDWESMEKFELRTDE</sequence>
<reference evidence="4" key="1">
    <citation type="submission" date="2022-01" db="EMBL/GenBank/DDBJ databases">
        <title>Genome Sequence Resource for Two Populations of Ditylenchus destructor, the Migratory Endoparasitic Phytonematode.</title>
        <authorList>
            <person name="Zhang H."/>
            <person name="Lin R."/>
            <person name="Xie B."/>
        </authorList>
    </citation>
    <scope>NUCLEOTIDE SEQUENCE</scope>
    <source>
        <strain evidence="4">BazhouSP</strain>
    </source>
</reference>
<dbReference type="InterPro" id="IPR013783">
    <property type="entry name" value="Ig-like_fold"/>
</dbReference>
<dbReference type="Pfam" id="PF00041">
    <property type="entry name" value="fn3"/>
    <property type="match status" value="1"/>
</dbReference>
<dbReference type="Gene3D" id="2.60.40.10">
    <property type="entry name" value="Immunoglobulins"/>
    <property type="match status" value="5"/>
</dbReference>
<name>A0AAD4RC42_9BILA</name>
<comment type="caution">
    <text evidence="4">The sequence shown here is derived from an EMBL/GenBank/DDBJ whole genome shotgun (WGS) entry which is preliminary data.</text>
</comment>
<keyword evidence="2" id="KW-0732">Signal</keyword>
<dbReference type="CDD" id="cd00063">
    <property type="entry name" value="FN3"/>
    <property type="match status" value="3"/>
</dbReference>
<dbReference type="InterPro" id="IPR036116">
    <property type="entry name" value="FN3_sf"/>
</dbReference>
<evidence type="ECO:0000259" key="3">
    <source>
        <dbReference type="PROSITE" id="PS50853"/>
    </source>
</evidence>
<dbReference type="Proteomes" id="UP001201812">
    <property type="component" value="Unassembled WGS sequence"/>
</dbReference>
<keyword evidence="5" id="KW-1185">Reference proteome</keyword>
<proteinExistence type="predicted"/>
<dbReference type="SMART" id="SM00060">
    <property type="entry name" value="FN3"/>
    <property type="match status" value="5"/>
</dbReference>
<evidence type="ECO:0000313" key="4">
    <source>
        <dbReference type="EMBL" id="KAI1725583.1"/>
    </source>
</evidence>
<dbReference type="AlphaFoldDB" id="A0AAD4RC42"/>
<feature type="chain" id="PRO_5042226138" evidence="2">
    <location>
        <begin position="26"/>
        <end position="569"/>
    </location>
</feature>
<keyword evidence="1" id="KW-0677">Repeat</keyword>
<feature type="domain" description="Fibronectin type-III" evidence="3">
    <location>
        <begin position="363"/>
        <end position="461"/>
    </location>
</feature>